<proteinExistence type="predicted"/>
<evidence type="ECO:0000313" key="3">
    <source>
        <dbReference type="EMBL" id="MBO1882902.1"/>
    </source>
</evidence>
<dbReference type="RefSeq" id="WP_208057396.1">
    <property type="nucleotide sequence ID" value="NZ_JAGDYP010000001.1"/>
</dbReference>
<dbReference type="EMBL" id="JAGDYP010000001">
    <property type="protein sequence ID" value="MBO1882902.1"/>
    <property type="molecule type" value="Genomic_DNA"/>
</dbReference>
<dbReference type="Proteomes" id="UP000681610">
    <property type="component" value="Unassembled WGS sequence"/>
</dbReference>
<feature type="domain" description="MobA/VirD2-like nuclease" evidence="2">
    <location>
        <begin position="20"/>
        <end position="148"/>
    </location>
</feature>
<comment type="caution">
    <text evidence="3">The sequence shown here is derived from an EMBL/GenBank/DDBJ whole genome shotgun (WGS) entry which is preliminary data.</text>
</comment>
<gene>
    <name evidence="3" type="ORF">J4N46_00260</name>
</gene>
<evidence type="ECO:0000256" key="1">
    <source>
        <dbReference type="SAM" id="MobiDB-lite"/>
    </source>
</evidence>
<dbReference type="Pfam" id="PF03432">
    <property type="entry name" value="Relaxase"/>
    <property type="match status" value="1"/>
</dbReference>
<evidence type="ECO:0000313" key="4">
    <source>
        <dbReference type="Proteomes" id="UP000681610"/>
    </source>
</evidence>
<sequence length="508" mass="58812">MIVKILNSASKDFHGVKYNDKKINNEKGELMLMKNFPSFINAQSSQEEVRNYLKSISQSNRSKKPQFHAVISTKYQEHSKEQLTAIADEFMKNMGYESQPYIVVFHKDTENNHVHIVSSRVDKETGKKINDSFEKLKSQQALTLAIEKVLGLNRIAKLDKLLQYRFSNLQQLDKLLERHGFKLSQSEQNSNQLQILHNGVVQKILLADQLPMQDTPKADKRAQQIKSFIEKYQQMYSNKVFKVVDDRAEKGLYPKEHQGVPKIEFTSELQEKLKNIFGIDIIFHYKDDKLPFGYTLIDNKTQQVYKGSEIMKLKEAFELTNSNIDKKSFERLKDYNLSSYREKQILSQHLNKKGVQAEPFMLFENKRLKNNKSDFQQIKTDVIQHLKALKNDSFVVLEKDKNGDFYAIHQRFHQIHSLQSLIGSEAYQNFISQQEKSTNEAKVITINDNTSGTGSDTDINHRESVNVSEVLKVALKSTENALKTLLSSSAPVGRDNTENELKKRRKKR</sequence>
<protein>
    <submittedName>
        <fullName evidence="3">Relaxase/mobilization nuclease domain-containing protein</fullName>
    </submittedName>
</protein>
<keyword evidence="4" id="KW-1185">Reference proteome</keyword>
<name>A0ABS3PUU7_9FLAO</name>
<dbReference type="InterPro" id="IPR005094">
    <property type="entry name" value="Endonuclease_MobA/VirD2"/>
</dbReference>
<evidence type="ECO:0000259" key="2">
    <source>
        <dbReference type="Pfam" id="PF03432"/>
    </source>
</evidence>
<feature type="region of interest" description="Disordered" evidence="1">
    <location>
        <begin position="487"/>
        <end position="508"/>
    </location>
</feature>
<dbReference type="Gene3D" id="3.30.930.30">
    <property type="match status" value="1"/>
</dbReference>
<reference evidence="3 4" key="1">
    <citation type="submission" date="2021-03" db="EMBL/GenBank/DDBJ databases">
        <title>Isolation and description of Capnocytophaga bilenii sp. nov., a novel Capnocytophaga species, isolated from a gingivitis subject.</title>
        <authorList>
            <person name="Antezack A."/>
            <person name="Monnet-Corti V."/>
            <person name="La Scola B."/>
        </authorList>
    </citation>
    <scope>NUCLEOTIDE SEQUENCE [LARGE SCALE GENOMIC DNA]</scope>
    <source>
        <strain evidence="3 4">Marseille-Q4570</strain>
    </source>
</reference>
<organism evidence="3 4">
    <name type="scientific">Capnocytophaga bilenii</name>
    <dbReference type="NCBI Taxonomy" id="2819369"/>
    <lineage>
        <taxon>Bacteria</taxon>
        <taxon>Pseudomonadati</taxon>
        <taxon>Bacteroidota</taxon>
        <taxon>Flavobacteriia</taxon>
        <taxon>Flavobacteriales</taxon>
        <taxon>Flavobacteriaceae</taxon>
        <taxon>Capnocytophaga</taxon>
    </lineage>
</organism>
<accession>A0ABS3PUU7</accession>